<evidence type="ECO:0000313" key="1">
    <source>
        <dbReference type="EMBL" id="MDD0823739.1"/>
    </source>
</evidence>
<dbReference type="RefSeq" id="WP_273747875.1">
    <property type="nucleotide sequence ID" value="NZ_JAQSJE010000003.1"/>
</dbReference>
<proteinExistence type="predicted"/>
<organism evidence="1 2">
    <name type="scientific">Mannheimia cairinae</name>
    <dbReference type="NCBI Taxonomy" id="3025936"/>
    <lineage>
        <taxon>Bacteria</taxon>
        <taxon>Pseudomonadati</taxon>
        <taxon>Pseudomonadota</taxon>
        <taxon>Gammaproteobacteria</taxon>
        <taxon>Pasteurellales</taxon>
        <taxon>Pasteurellaceae</taxon>
        <taxon>Mannheimia</taxon>
    </lineage>
</organism>
<gene>
    <name evidence="1" type="ORF">PTQ27_04520</name>
</gene>
<name>A0ABT5MNI4_9PAST</name>
<accession>A0ABT5MNI4</accession>
<sequence length="227" mass="26143">MKKLLKIILALIVLLMIIGAIVGNDEQKQEVAQQPTETTEIKTDSTPAKPSFEGRISKDVKYTVSEKGILIFDKAKDMFREFNDYRESEGEVKFLSEKPLSILITKKLDEDEKNLVKEYGEMSFLYAIYRTFMNTPENQVTVEAYPVLVTAQNKEIPQKAVKLKATVTREKALEILRKYTAAESIDDLVQTEENKEYRQVGMSGSKLWDKFVYNEKERTNIVKDLLK</sequence>
<keyword evidence="2" id="KW-1185">Reference proteome</keyword>
<dbReference type="Proteomes" id="UP001221909">
    <property type="component" value="Unassembled WGS sequence"/>
</dbReference>
<evidence type="ECO:0000313" key="2">
    <source>
        <dbReference type="Proteomes" id="UP001221909"/>
    </source>
</evidence>
<reference evidence="1 2" key="1">
    <citation type="submission" date="2023-02" db="EMBL/GenBank/DDBJ databases">
        <title>Mannheimia cairiniae sp. nov., a novel species of Mannheimia obtained from moscovy ducks (Cairina moschata) and reclassification of Mannheimia ovis as heterotypic synonym of Mannheimia pernigra.</title>
        <authorList>
            <person name="Christensen H."/>
        </authorList>
    </citation>
    <scope>NUCLEOTIDE SEQUENCE [LARGE SCALE GENOMIC DNA]</scope>
    <source>
        <strain evidence="1 2">AT1</strain>
    </source>
</reference>
<dbReference type="EMBL" id="JAQSJE010000003">
    <property type="protein sequence ID" value="MDD0823739.1"/>
    <property type="molecule type" value="Genomic_DNA"/>
</dbReference>
<protein>
    <submittedName>
        <fullName evidence="1">Uncharacterized protein</fullName>
    </submittedName>
</protein>
<comment type="caution">
    <text evidence="1">The sequence shown here is derived from an EMBL/GenBank/DDBJ whole genome shotgun (WGS) entry which is preliminary data.</text>
</comment>